<evidence type="ECO:0000313" key="2">
    <source>
        <dbReference type="EMBL" id="PPS11832.1"/>
    </source>
</evidence>
<sequence length="120" mass="13447">MIVEKSPVQHVTTPHAPHVNGDGTILNPPRITVENYLRIQPSENLSPLQTELLQDKPKPRPQVESGHVISKNWPPQLPHHSPHLSWMTTPAIATPTLAAPILDDNPSIRHTNPYKNQHQN</sequence>
<feature type="region of interest" description="Disordered" evidence="1">
    <location>
        <begin position="1"/>
        <end position="27"/>
    </location>
</feature>
<dbReference type="EMBL" id="KZ663543">
    <property type="protein sequence ID" value="PPS11832.1"/>
    <property type="molecule type" value="Genomic_DNA"/>
</dbReference>
<protein>
    <submittedName>
        <fullName evidence="2">Uncharacterized protein</fullName>
    </submittedName>
</protein>
<gene>
    <name evidence="2" type="ORF">GOBAR_AA08790</name>
</gene>
<evidence type="ECO:0000313" key="3">
    <source>
        <dbReference type="Proteomes" id="UP000239757"/>
    </source>
</evidence>
<proteinExistence type="predicted"/>
<name>A0A2P5Y8A0_GOSBA</name>
<evidence type="ECO:0000256" key="1">
    <source>
        <dbReference type="SAM" id="MobiDB-lite"/>
    </source>
</evidence>
<dbReference type="AlphaFoldDB" id="A0A2P5Y8A0"/>
<organism evidence="2 3">
    <name type="scientific">Gossypium barbadense</name>
    <name type="common">Sea Island cotton</name>
    <name type="synonym">Hibiscus barbadensis</name>
    <dbReference type="NCBI Taxonomy" id="3634"/>
    <lineage>
        <taxon>Eukaryota</taxon>
        <taxon>Viridiplantae</taxon>
        <taxon>Streptophyta</taxon>
        <taxon>Embryophyta</taxon>
        <taxon>Tracheophyta</taxon>
        <taxon>Spermatophyta</taxon>
        <taxon>Magnoliopsida</taxon>
        <taxon>eudicotyledons</taxon>
        <taxon>Gunneridae</taxon>
        <taxon>Pentapetalae</taxon>
        <taxon>rosids</taxon>
        <taxon>malvids</taxon>
        <taxon>Malvales</taxon>
        <taxon>Malvaceae</taxon>
        <taxon>Malvoideae</taxon>
        <taxon>Gossypium</taxon>
    </lineage>
</organism>
<accession>A0A2P5Y8A0</accession>
<reference evidence="2 3" key="1">
    <citation type="submission" date="2015-01" db="EMBL/GenBank/DDBJ databases">
        <title>Genome of allotetraploid Gossypium barbadense reveals genomic plasticity and fiber elongation in cotton evolution.</title>
        <authorList>
            <person name="Chen X."/>
            <person name="Liu X."/>
            <person name="Zhao B."/>
            <person name="Zheng H."/>
            <person name="Hu Y."/>
            <person name="Lu G."/>
            <person name="Yang C."/>
            <person name="Chen J."/>
            <person name="Shan C."/>
            <person name="Zhang L."/>
            <person name="Zhou Y."/>
            <person name="Wang L."/>
            <person name="Guo W."/>
            <person name="Bai Y."/>
            <person name="Ruan J."/>
            <person name="Shangguan X."/>
            <person name="Mao Y."/>
            <person name="Jiang J."/>
            <person name="Zhu Y."/>
            <person name="Lei J."/>
            <person name="Kang H."/>
            <person name="Chen S."/>
            <person name="He X."/>
            <person name="Wang R."/>
            <person name="Wang Y."/>
            <person name="Chen J."/>
            <person name="Wang L."/>
            <person name="Yu S."/>
            <person name="Wang B."/>
            <person name="Wei J."/>
            <person name="Song S."/>
            <person name="Lu X."/>
            <person name="Gao Z."/>
            <person name="Gu W."/>
            <person name="Deng X."/>
            <person name="Ma D."/>
            <person name="Wang S."/>
            <person name="Liang W."/>
            <person name="Fang L."/>
            <person name="Cai C."/>
            <person name="Zhu X."/>
            <person name="Zhou B."/>
            <person name="Zhang Y."/>
            <person name="Chen Z."/>
            <person name="Xu S."/>
            <person name="Zhu R."/>
            <person name="Wang S."/>
            <person name="Zhang T."/>
            <person name="Zhao G."/>
        </authorList>
    </citation>
    <scope>NUCLEOTIDE SEQUENCE [LARGE SCALE GENOMIC DNA]</scope>
    <source>
        <strain evidence="3">cv. Xinhai21</strain>
        <tissue evidence="2">Leaf</tissue>
    </source>
</reference>
<dbReference type="Proteomes" id="UP000239757">
    <property type="component" value="Unassembled WGS sequence"/>
</dbReference>
<feature type="region of interest" description="Disordered" evidence="1">
    <location>
        <begin position="55"/>
        <end position="86"/>
    </location>
</feature>